<gene>
    <name evidence="7" type="ORF">D9619_009549</name>
</gene>
<feature type="transmembrane region" description="Helical" evidence="6">
    <location>
        <begin position="170"/>
        <end position="190"/>
    </location>
</feature>
<dbReference type="Proteomes" id="UP000567179">
    <property type="component" value="Unassembled WGS sequence"/>
</dbReference>
<feature type="transmembrane region" description="Helical" evidence="6">
    <location>
        <begin position="132"/>
        <end position="155"/>
    </location>
</feature>
<comment type="caution">
    <text evidence="7">The sequence shown here is derived from an EMBL/GenBank/DDBJ whole genome shotgun (WGS) entry which is preliminary data.</text>
</comment>
<dbReference type="PANTHER" id="PTHR16201">
    <property type="entry name" value="SEVEN TRANSMEMBRANE PROTEIN 1-RELATED"/>
    <property type="match status" value="1"/>
</dbReference>
<protein>
    <recommendedName>
        <fullName evidence="9">PQ loop repeat protein</fullName>
    </recommendedName>
</protein>
<feature type="compositionally biased region" description="Basic and acidic residues" evidence="5">
    <location>
        <begin position="353"/>
        <end position="365"/>
    </location>
</feature>
<proteinExistence type="predicted"/>
<feature type="transmembrane region" description="Helical" evidence="6">
    <location>
        <begin position="232"/>
        <end position="255"/>
    </location>
</feature>
<comment type="subcellular location">
    <subcellularLocation>
        <location evidence="1">Membrane</location>
        <topology evidence="1">Multi-pass membrane protein</topology>
    </subcellularLocation>
</comment>
<dbReference type="PANTHER" id="PTHR16201:SF11">
    <property type="entry name" value="PQ-LOOP REPEAT-CONTAINING PROTEIN"/>
    <property type="match status" value="1"/>
</dbReference>
<dbReference type="InterPro" id="IPR051415">
    <property type="entry name" value="LAAT-1"/>
</dbReference>
<dbReference type="Gene3D" id="1.20.1280.290">
    <property type="match status" value="2"/>
</dbReference>
<evidence type="ECO:0000256" key="5">
    <source>
        <dbReference type="SAM" id="MobiDB-lite"/>
    </source>
</evidence>
<dbReference type="SMART" id="SM00679">
    <property type="entry name" value="CTNS"/>
    <property type="match status" value="2"/>
</dbReference>
<feature type="transmembrane region" description="Helical" evidence="6">
    <location>
        <begin position="49"/>
        <end position="70"/>
    </location>
</feature>
<accession>A0A8H5BLG5</accession>
<feature type="transmembrane region" description="Helical" evidence="6">
    <location>
        <begin position="12"/>
        <end position="29"/>
    </location>
</feature>
<evidence type="ECO:0000256" key="2">
    <source>
        <dbReference type="ARBA" id="ARBA00022692"/>
    </source>
</evidence>
<keyword evidence="2 6" id="KW-0812">Transmembrane</keyword>
<dbReference type="Pfam" id="PF04193">
    <property type="entry name" value="PQ-loop"/>
    <property type="match status" value="2"/>
</dbReference>
<evidence type="ECO:0000256" key="3">
    <source>
        <dbReference type="ARBA" id="ARBA00022989"/>
    </source>
</evidence>
<name>A0A8H5BLG5_9AGAR</name>
<evidence type="ECO:0008006" key="9">
    <source>
        <dbReference type="Google" id="ProtNLM"/>
    </source>
</evidence>
<evidence type="ECO:0000256" key="4">
    <source>
        <dbReference type="ARBA" id="ARBA00023136"/>
    </source>
</evidence>
<organism evidence="7 8">
    <name type="scientific">Psilocybe cf. subviscida</name>
    <dbReference type="NCBI Taxonomy" id="2480587"/>
    <lineage>
        <taxon>Eukaryota</taxon>
        <taxon>Fungi</taxon>
        <taxon>Dikarya</taxon>
        <taxon>Basidiomycota</taxon>
        <taxon>Agaricomycotina</taxon>
        <taxon>Agaricomycetes</taxon>
        <taxon>Agaricomycetidae</taxon>
        <taxon>Agaricales</taxon>
        <taxon>Agaricineae</taxon>
        <taxon>Strophariaceae</taxon>
        <taxon>Psilocybe</taxon>
    </lineage>
</organism>
<feature type="region of interest" description="Disordered" evidence="5">
    <location>
        <begin position="337"/>
        <end position="389"/>
    </location>
</feature>
<reference evidence="7 8" key="1">
    <citation type="journal article" date="2020" name="ISME J.">
        <title>Uncovering the hidden diversity of litter-decomposition mechanisms in mushroom-forming fungi.</title>
        <authorList>
            <person name="Floudas D."/>
            <person name="Bentzer J."/>
            <person name="Ahren D."/>
            <person name="Johansson T."/>
            <person name="Persson P."/>
            <person name="Tunlid A."/>
        </authorList>
    </citation>
    <scope>NUCLEOTIDE SEQUENCE [LARGE SCALE GENOMIC DNA]</scope>
    <source>
        <strain evidence="7 8">CBS 101986</strain>
    </source>
</reference>
<evidence type="ECO:0000313" key="8">
    <source>
        <dbReference type="Proteomes" id="UP000567179"/>
    </source>
</evidence>
<keyword evidence="3 6" id="KW-1133">Transmembrane helix</keyword>
<keyword evidence="8" id="KW-1185">Reference proteome</keyword>
<feature type="transmembrane region" description="Helical" evidence="6">
    <location>
        <begin position="82"/>
        <end position="102"/>
    </location>
</feature>
<dbReference type="AlphaFoldDB" id="A0A8H5BLG5"/>
<dbReference type="OrthoDB" id="19344at2759"/>
<keyword evidence="4 6" id="KW-0472">Membrane</keyword>
<sequence length="389" mass="42451">MVSDCIPHHDLFNTVLTLGLCCGLVISYLPQHYRIIHIKSSEGLSPTFLLLGVSSALLSLFNMITLQAPISYGSCLEISAGLLQVGLQFVCFTLIFVLYMLYYPDHLKFITNSQTLPPIDDKKPIKSGEWRLSIAVAWFLSFFFAFVAMTTAYLLTTTPDSPSGDTPVRLGAWAAFLGVGSAVIACVQYAPQLIHTYHAKLVGALSIPMMMIQTPGGVLMVLSIALRPGTNWTSWATFAVAAILQGCLLAMCIVFKIRQNKRGVDDFGVPVGLSQEPGYFGQHVGRDEDIADAPYSPQHVDDYDEEPVPGLVETPSVDPGTLRVALHRALQSAADTRLLSPAVGGPNAQAAGAHERTPLLRHQDTEQPQPEQTEQEEPPSRGWLSWFGR</sequence>
<dbReference type="InterPro" id="IPR006603">
    <property type="entry name" value="PQ-loop_rpt"/>
</dbReference>
<dbReference type="GO" id="GO:0016020">
    <property type="term" value="C:membrane"/>
    <property type="evidence" value="ECO:0007669"/>
    <property type="project" value="UniProtKB-SubCell"/>
</dbReference>
<evidence type="ECO:0000256" key="1">
    <source>
        <dbReference type="ARBA" id="ARBA00004141"/>
    </source>
</evidence>
<dbReference type="EMBL" id="JAACJJ010000015">
    <property type="protein sequence ID" value="KAF5325299.1"/>
    <property type="molecule type" value="Genomic_DNA"/>
</dbReference>
<feature type="transmembrane region" description="Helical" evidence="6">
    <location>
        <begin position="202"/>
        <end position="226"/>
    </location>
</feature>
<evidence type="ECO:0000256" key="6">
    <source>
        <dbReference type="SAM" id="Phobius"/>
    </source>
</evidence>
<evidence type="ECO:0000313" key="7">
    <source>
        <dbReference type="EMBL" id="KAF5325299.1"/>
    </source>
</evidence>